<feature type="transmembrane region" description="Helical" evidence="2">
    <location>
        <begin position="302"/>
        <end position="322"/>
    </location>
</feature>
<feature type="region of interest" description="Disordered" evidence="1">
    <location>
        <begin position="156"/>
        <end position="187"/>
    </location>
</feature>
<feature type="transmembrane region" description="Helical" evidence="2">
    <location>
        <begin position="221"/>
        <end position="241"/>
    </location>
</feature>
<feature type="transmembrane region" description="Helical" evidence="2">
    <location>
        <begin position="328"/>
        <end position="348"/>
    </location>
</feature>
<keyword evidence="2" id="KW-0812">Transmembrane</keyword>
<proteinExistence type="predicted"/>
<organism evidence="3 4">
    <name type="scientific">Dendrothele bispora (strain CBS 962.96)</name>
    <dbReference type="NCBI Taxonomy" id="1314807"/>
    <lineage>
        <taxon>Eukaryota</taxon>
        <taxon>Fungi</taxon>
        <taxon>Dikarya</taxon>
        <taxon>Basidiomycota</taxon>
        <taxon>Agaricomycotina</taxon>
        <taxon>Agaricomycetes</taxon>
        <taxon>Agaricomycetidae</taxon>
        <taxon>Agaricales</taxon>
        <taxon>Agaricales incertae sedis</taxon>
        <taxon>Dendrothele</taxon>
    </lineage>
</organism>
<keyword evidence="2" id="KW-0472">Membrane</keyword>
<evidence type="ECO:0000313" key="4">
    <source>
        <dbReference type="Proteomes" id="UP000297245"/>
    </source>
</evidence>
<dbReference type="OrthoDB" id="2366471at2759"/>
<accession>A0A4S8KKW2</accession>
<sequence length="525" mass="58256">MAPVAKDILPQHPRFQLNASGLAGFFGGDEAIAAMNTAQYYQGRRFLGFYNSPGSFRMAKHYGRLAKSRIWRGFYPDASLEPHEVFNLDGGPGGMCPDFLGAKTGVLMNRTGHLGYLFFKKMRHGVNFTPVYSTPNRRTKPVRVTIVRLTKLPEDEIKSSEDETKSPEDETVSSEDETKSSEDGPYPTSKSLRLDVLWFNTIAVLASLAACIISGLSKDWYAFSLILLGIVANGVACLVLGSGKITVSFPNTLQVEGAPPGDGLMTMGDDIVIVIGEERQTSRITRGSISVEFPAWVKWNDYFVVGACCLLLMLQLLVQLFLIPQATLFGQILFLCSFGVSFLCNTYLSAIDKGDLQREILENRVWNVGKGAAKGYEFQNWTTMAMAMLYVLRPPRGGAEKQFLNRLLPNQTPGWKAFKKDVLVAYREELPVDPKQGETSRGPPPTEKDPLVLNMYTDWDNAVRFVNDHIPRPKPVKVKTHISCSVCRGHFDAVGWQNRHGRQSPHYAVSSLHNCCTVVRASTGV</sequence>
<feature type="compositionally biased region" description="Basic and acidic residues" evidence="1">
    <location>
        <begin position="156"/>
        <end position="168"/>
    </location>
</feature>
<keyword evidence="2" id="KW-1133">Transmembrane helix</keyword>
<evidence type="ECO:0000313" key="3">
    <source>
        <dbReference type="EMBL" id="THU75818.1"/>
    </source>
</evidence>
<reference evidence="3 4" key="1">
    <citation type="journal article" date="2019" name="Nat. Ecol. Evol.">
        <title>Megaphylogeny resolves global patterns of mushroom evolution.</title>
        <authorList>
            <person name="Varga T."/>
            <person name="Krizsan K."/>
            <person name="Foldi C."/>
            <person name="Dima B."/>
            <person name="Sanchez-Garcia M."/>
            <person name="Sanchez-Ramirez S."/>
            <person name="Szollosi G.J."/>
            <person name="Szarkandi J.G."/>
            <person name="Papp V."/>
            <person name="Albert L."/>
            <person name="Andreopoulos W."/>
            <person name="Angelini C."/>
            <person name="Antonin V."/>
            <person name="Barry K.W."/>
            <person name="Bougher N.L."/>
            <person name="Buchanan P."/>
            <person name="Buyck B."/>
            <person name="Bense V."/>
            <person name="Catcheside P."/>
            <person name="Chovatia M."/>
            <person name="Cooper J."/>
            <person name="Damon W."/>
            <person name="Desjardin D."/>
            <person name="Finy P."/>
            <person name="Geml J."/>
            <person name="Haridas S."/>
            <person name="Hughes K."/>
            <person name="Justo A."/>
            <person name="Karasinski D."/>
            <person name="Kautmanova I."/>
            <person name="Kiss B."/>
            <person name="Kocsube S."/>
            <person name="Kotiranta H."/>
            <person name="LaButti K.M."/>
            <person name="Lechner B.E."/>
            <person name="Liimatainen K."/>
            <person name="Lipzen A."/>
            <person name="Lukacs Z."/>
            <person name="Mihaltcheva S."/>
            <person name="Morgado L.N."/>
            <person name="Niskanen T."/>
            <person name="Noordeloos M.E."/>
            <person name="Ohm R.A."/>
            <person name="Ortiz-Santana B."/>
            <person name="Ovrebo C."/>
            <person name="Racz N."/>
            <person name="Riley R."/>
            <person name="Savchenko A."/>
            <person name="Shiryaev A."/>
            <person name="Soop K."/>
            <person name="Spirin V."/>
            <person name="Szebenyi C."/>
            <person name="Tomsovsky M."/>
            <person name="Tulloss R.E."/>
            <person name="Uehling J."/>
            <person name="Grigoriev I.V."/>
            <person name="Vagvolgyi C."/>
            <person name="Papp T."/>
            <person name="Martin F.M."/>
            <person name="Miettinen O."/>
            <person name="Hibbett D.S."/>
            <person name="Nagy L.G."/>
        </authorList>
    </citation>
    <scope>NUCLEOTIDE SEQUENCE [LARGE SCALE GENOMIC DNA]</scope>
    <source>
        <strain evidence="3 4">CBS 962.96</strain>
    </source>
</reference>
<gene>
    <name evidence="3" type="ORF">K435DRAFT_787480</name>
</gene>
<evidence type="ECO:0000256" key="1">
    <source>
        <dbReference type="SAM" id="MobiDB-lite"/>
    </source>
</evidence>
<dbReference type="AlphaFoldDB" id="A0A4S8KKW2"/>
<evidence type="ECO:0000256" key="2">
    <source>
        <dbReference type="SAM" id="Phobius"/>
    </source>
</evidence>
<dbReference type="Proteomes" id="UP000297245">
    <property type="component" value="Unassembled WGS sequence"/>
</dbReference>
<protein>
    <submittedName>
        <fullName evidence="3">Uncharacterized protein</fullName>
    </submittedName>
</protein>
<feature type="transmembrane region" description="Helical" evidence="2">
    <location>
        <begin position="196"/>
        <end position="215"/>
    </location>
</feature>
<keyword evidence="4" id="KW-1185">Reference proteome</keyword>
<name>A0A4S8KKW2_DENBC</name>
<dbReference type="EMBL" id="ML181493">
    <property type="protein sequence ID" value="THU75818.1"/>
    <property type="molecule type" value="Genomic_DNA"/>
</dbReference>